<dbReference type="HOGENOM" id="CLU_046206_2_1_9"/>
<keyword evidence="7" id="KW-1185">Reference proteome</keyword>
<protein>
    <recommendedName>
        <fullName evidence="5">Putative pyruvate, phosphate dikinase regulatory protein</fullName>
        <shortName evidence="5">PPDK regulatory protein</shortName>
        <ecNumber evidence="5">2.7.11.32</ecNumber>
        <ecNumber evidence="5">2.7.4.27</ecNumber>
    </recommendedName>
</protein>
<evidence type="ECO:0000313" key="6">
    <source>
        <dbReference type="EMBL" id="AGA70361.1"/>
    </source>
</evidence>
<dbReference type="STRING" id="871963.Desdi_2953"/>
<sequence length="276" mass="30785">MTKELSEMPVIYIISDALGETAEYVSRAAAAQFSGVRTKIRKIPYVQDEIHIDEIIEEAVKEQAIIVYTLVVKRLRTYLEEKAQELGLDTVDILGPLINILADKTNLAPSYTPNVTHLLDEQYFRKVEAIEFAVKYDDGKDPRGVLLADVVLIGVSRTSKTPLSMYLAHKGIKAANIPLVPEVSPPQELFQISGQKVVGLTLKPDLLNQIRTERLRTLGLGASADYANYQRIVEELEYARGIMRKVSCPVIDATGKAIEETASRILEILYKGDRND</sequence>
<name>L0FCH5_DESDL</name>
<evidence type="ECO:0000256" key="4">
    <source>
        <dbReference type="ARBA" id="ARBA00022777"/>
    </source>
</evidence>
<dbReference type="HAMAP" id="MF_00921">
    <property type="entry name" value="PDRP"/>
    <property type="match status" value="1"/>
</dbReference>
<dbReference type="AlphaFoldDB" id="L0FCH5"/>
<keyword evidence="3 5" id="KW-0547">Nucleotide-binding</keyword>
<evidence type="ECO:0000256" key="5">
    <source>
        <dbReference type="HAMAP-Rule" id="MF_00921"/>
    </source>
</evidence>
<accession>L0FCH5</accession>
<keyword evidence="2 5" id="KW-0808">Transferase</keyword>
<dbReference type="PANTHER" id="PTHR31756">
    <property type="entry name" value="PYRUVATE, PHOSPHATE DIKINASE REGULATORY PROTEIN 1, CHLOROPLASTIC"/>
    <property type="match status" value="1"/>
</dbReference>
<dbReference type="EC" id="2.7.11.32" evidence="5"/>
<dbReference type="eggNOG" id="COG1806">
    <property type="taxonomic scope" value="Bacteria"/>
</dbReference>
<comment type="catalytic activity">
    <reaction evidence="5">
        <text>N(tele)-phospho-L-histidyl/L-threonyl-[pyruvate, phosphate dikinase] + ADP = N(tele)-phospho-L-histidyl/O-phospho-L-threonyl-[pyruvate, phosphate dikinase] + AMP + H(+)</text>
        <dbReference type="Rhea" id="RHEA:43692"/>
        <dbReference type="Rhea" id="RHEA-COMP:10650"/>
        <dbReference type="Rhea" id="RHEA-COMP:10651"/>
        <dbReference type="ChEBI" id="CHEBI:15378"/>
        <dbReference type="ChEBI" id="CHEBI:30013"/>
        <dbReference type="ChEBI" id="CHEBI:61977"/>
        <dbReference type="ChEBI" id="CHEBI:83586"/>
        <dbReference type="ChEBI" id="CHEBI:456215"/>
        <dbReference type="ChEBI" id="CHEBI:456216"/>
        <dbReference type="EC" id="2.7.11.32"/>
    </reaction>
</comment>
<gene>
    <name evidence="6" type="ordered locus">Desdi_2953</name>
</gene>
<evidence type="ECO:0000313" key="7">
    <source>
        <dbReference type="Proteomes" id="UP000010797"/>
    </source>
</evidence>
<evidence type="ECO:0000256" key="2">
    <source>
        <dbReference type="ARBA" id="ARBA00022679"/>
    </source>
</evidence>
<keyword evidence="1 5" id="KW-0723">Serine/threonine-protein kinase</keyword>
<comment type="catalytic activity">
    <reaction evidence="5">
        <text>N(tele)-phospho-L-histidyl/O-phospho-L-threonyl-[pyruvate, phosphate dikinase] + phosphate + H(+) = N(tele)-phospho-L-histidyl/L-threonyl-[pyruvate, phosphate dikinase] + diphosphate</text>
        <dbReference type="Rhea" id="RHEA:43696"/>
        <dbReference type="Rhea" id="RHEA-COMP:10650"/>
        <dbReference type="Rhea" id="RHEA-COMP:10651"/>
        <dbReference type="ChEBI" id="CHEBI:15378"/>
        <dbReference type="ChEBI" id="CHEBI:30013"/>
        <dbReference type="ChEBI" id="CHEBI:33019"/>
        <dbReference type="ChEBI" id="CHEBI:43474"/>
        <dbReference type="ChEBI" id="CHEBI:61977"/>
        <dbReference type="ChEBI" id="CHEBI:83586"/>
        <dbReference type="EC" id="2.7.4.27"/>
    </reaction>
</comment>
<proteinExistence type="inferred from homology"/>
<evidence type="ECO:0000256" key="3">
    <source>
        <dbReference type="ARBA" id="ARBA00022741"/>
    </source>
</evidence>
<comment type="similarity">
    <text evidence="5">Belongs to the pyruvate, phosphate/water dikinase regulatory protein family. PDRP subfamily.</text>
</comment>
<dbReference type="GO" id="GO:0004674">
    <property type="term" value="F:protein serine/threonine kinase activity"/>
    <property type="evidence" value="ECO:0007669"/>
    <property type="project" value="UniProtKB-UniRule"/>
</dbReference>
<evidence type="ECO:0000256" key="1">
    <source>
        <dbReference type="ARBA" id="ARBA00022527"/>
    </source>
</evidence>
<dbReference type="GO" id="GO:0043531">
    <property type="term" value="F:ADP binding"/>
    <property type="evidence" value="ECO:0007669"/>
    <property type="project" value="UniProtKB-UniRule"/>
</dbReference>
<dbReference type="GO" id="GO:0005524">
    <property type="term" value="F:ATP binding"/>
    <property type="evidence" value="ECO:0007669"/>
    <property type="project" value="InterPro"/>
</dbReference>
<reference evidence="7" key="1">
    <citation type="submission" date="2012-02" db="EMBL/GenBank/DDBJ databases">
        <title>Complete sequence of Desulfitobacterium dichloroeliminans LMG P-21439.</title>
        <authorList>
            <person name="Lucas S."/>
            <person name="Han J."/>
            <person name="Lapidus A."/>
            <person name="Cheng J.-F."/>
            <person name="Goodwin L."/>
            <person name="Pitluck S."/>
            <person name="Peters L."/>
            <person name="Ovchinnikova G."/>
            <person name="Teshima H."/>
            <person name="Detter J.C."/>
            <person name="Han C."/>
            <person name="Tapia R."/>
            <person name="Land M."/>
            <person name="Hauser L."/>
            <person name="Kyrpides N."/>
            <person name="Ivanova N."/>
            <person name="Pagani I."/>
            <person name="Kruse T."/>
            <person name="de Vos W.M."/>
            <person name="Boon N."/>
            <person name="Smidt H."/>
            <person name="Woyke T."/>
        </authorList>
    </citation>
    <scope>NUCLEOTIDE SEQUENCE [LARGE SCALE GENOMIC DNA]</scope>
    <source>
        <strain evidence="7">LMG P-21439 / DCA1</strain>
    </source>
</reference>
<dbReference type="PANTHER" id="PTHR31756:SF3">
    <property type="entry name" value="PYRUVATE, PHOSPHATE DIKINASE REGULATORY PROTEIN 1, CHLOROPLASTIC"/>
    <property type="match status" value="1"/>
</dbReference>
<keyword evidence="4 5" id="KW-0418">Kinase</keyword>
<organism evidence="6 7">
    <name type="scientific">Desulfitobacterium dichloroeliminans (strain LMG P-21439 / DCA1)</name>
    <dbReference type="NCBI Taxonomy" id="871963"/>
    <lineage>
        <taxon>Bacteria</taxon>
        <taxon>Bacillati</taxon>
        <taxon>Bacillota</taxon>
        <taxon>Clostridia</taxon>
        <taxon>Eubacteriales</taxon>
        <taxon>Desulfitobacteriaceae</taxon>
        <taxon>Desulfitobacterium</taxon>
    </lineage>
</organism>
<dbReference type="Pfam" id="PF03618">
    <property type="entry name" value="Kinase-PPPase"/>
    <property type="match status" value="1"/>
</dbReference>
<dbReference type="InterPro" id="IPR005177">
    <property type="entry name" value="Kinase-pyrophosphorylase"/>
</dbReference>
<feature type="binding site" evidence="5">
    <location>
        <begin position="154"/>
        <end position="161"/>
    </location>
    <ligand>
        <name>ADP</name>
        <dbReference type="ChEBI" id="CHEBI:456216"/>
    </ligand>
</feature>
<dbReference type="KEGG" id="ddl:Desdi_2953"/>
<dbReference type="NCBIfam" id="NF003742">
    <property type="entry name" value="PRK05339.1"/>
    <property type="match status" value="1"/>
</dbReference>
<comment type="function">
    <text evidence="5">Bifunctional serine/threonine kinase and phosphorylase involved in the regulation of the pyruvate, phosphate dikinase (PPDK) by catalyzing its phosphorylation/dephosphorylation.</text>
</comment>
<dbReference type="Proteomes" id="UP000010797">
    <property type="component" value="Chromosome"/>
</dbReference>
<dbReference type="GO" id="GO:0016776">
    <property type="term" value="F:phosphotransferase activity, phosphate group as acceptor"/>
    <property type="evidence" value="ECO:0007669"/>
    <property type="project" value="UniProtKB-UniRule"/>
</dbReference>
<dbReference type="InterPro" id="IPR026565">
    <property type="entry name" value="PPDK_reg"/>
</dbReference>
<dbReference type="EMBL" id="CP003344">
    <property type="protein sequence ID" value="AGA70361.1"/>
    <property type="molecule type" value="Genomic_DNA"/>
</dbReference>
<dbReference type="EC" id="2.7.4.27" evidence="5"/>